<dbReference type="GO" id="GO:0004467">
    <property type="term" value="F:long-chain fatty acid-CoA ligase activity"/>
    <property type="evidence" value="ECO:0007669"/>
    <property type="project" value="TreeGrafter"/>
</dbReference>
<dbReference type="PRINTS" id="PR00154">
    <property type="entry name" value="AMPBINDING"/>
</dbReference>
<name>X1NYA0_9ZZZZ</name>
<evidence type="ECO:0000256" key="2">
    <source>
        <dbReference type="ARBA" id="ARBA00022832"/>
    </source>
</evidence>
<dbReference type="Pfam" id="PF00501">
    <property type="entry name" value="AMP-binding"/>
    <property type="match status" value="1"/>
</dbReference>
<keyword evidence="3" id="KW-0443">Lipid metabolism</keyword>
<dbReference type="SUPFAM" id="SSF56801">
    <property type="entry name" value="Acetyl-CoA synthetase-like"/>
    <property type="match status" value="1"/>
</dbReference>
<dbReference type="Gene3D" id="3.40.50.12780">
    <property type="entry name" value="N-terminal domain of ligase-like"/>
    <property type="match status" value="1"/>
</dbReference>
<feature type="non-terminal residue" evidence="5">
    <location>
        <position position="206"/>
    </location>
</feature>
<dbReference type="PROSITE" id="PS00455">
    <property type="entry name" value="AMP_BINDING"/>
    <property type="match status" value="1"/>
</dbReference>
<sequence length="206" mass="23751">MPMEKWGTIPKLITRNYEKWGHRTAMSMKNFGMWQKYSWQDYYEKVKYFSLGLVSLGLEQRDVVCIIGDNEPEWFWGEFATQAAGGIATGIFVDSIPSEVKYIAEHSDAKFAVINDQEQADKFLEIKDELPLLKKVIYWDPKGLRNYDDPILISFTEVIKLGREYEETHPGLFEQNVEKGKGDDIAFIYYTSGTTGLPKGAMLTHR</sequence>
<accession>X1NYA0</accession>
<feature type="domain" description="AMP-dependent synthetase/ligase" evidence="4">
    <location>
        <begin position="15"/>
        <end position="206"/>
    </location>
</feature>
<dbReference type="PANTHER" id="PTHR43272:SF32">
    <property type="entry name" value="AMP-DEPENDENT SYNTHETASE_LIGASE DOMAIN-CONTAINING PROTEIN"/>
    <property type="match status" value="1"/>
</dbReference>
<keyword evidence="1" id="KW-0436">Ligase</keyword>
<evidence type="ECO:0000256" key="3">
    <source>
        <dbReference type="ARBA" id="ARBA00023098"/>
    </source>
</evidence>
<dbReference type="InterPro" id="IPR020459">
    <property type="entry name" value="AMP-binding"/>
</dbReference>
<proteinExistence type="predicted"/>
<dbReference type="AlphaFoldDB" id="X1NYA0"/>
<evidence type="ECO:0000259" key="4">
    <source>
        <dbReference type="Pfam" id="PF00501"/>
    </source>
</evidence>
<dbReference type="InterPro" id="IPR042099">
    <property type="entry name" value="ANL_N_sf"/>
</dbReference>
<dbReference type="GO" id="GO:0016020">
    <property type="term" value="C:membrane"/>
    <property type="evidence" value="ECO:0007669"/>
    <property type="project" value="TreeGrafter"/>
</dbReference>
<organism evidence="5">
    <name type="scientific">marine sediment metagenome</name>
    <dbReference type="NCBI Taxonomy" id="412755"/>
    <lineage>
        <taxon>unclassified sequences</taxon>
        <taxon>metagenomes</taxon>
        <taxon>ecological metagenomes</taxon>
    </lineage>
</organism>
<protein>
    <recommendedName>
        <fullName evidence="4">AMP-dependent synthetase/ligase domain-containing protein</fullName>
    </recommendedName>
</protein>
<dbReference type="PANTHER" id="PTHR43272">
    <property type="entry name" value="LONG-CHAIN-FATTY-ACID--COA LIGASE"/>
    <property type="match status" value="1"/>
</dbReference>
<dbReference type="InterPro" id="IPR000873">
    <property type="entry name" value="AMP-dep_synth/lig_dom"/>
</dbReference>
<evidence type="ECO:0000313" key="5">
    <source>
        <dbReference type="EMBL" id="GAI35196.1"/>
    </source>
</evidence>
<dbReference type="GO" id="GO:0005783">
    <property type="term" value="C:endoplasmic reticulum"/>
    <property type="evidence" value="ECO:0007669"/>
    <property type="project" value="TreeGrafter"/>
</dbReference>
<gene>
    <name evidence="5" type="ORF">S06H3_49442</name>
</gene>
<evidence type="ECO:0000256" key="1">
    <source>
        <dbReference type="ARBA" id="ARBA00022598"/>
    </source>
</evidence>
<keyword evidence="2" id="KW-0276">Fatty acid metabolism</keyword>
<comment type="caution">
    <text evidence="5">The sequence shown here is derived from an EMBL/GenBank/DDBJ whole genome shotgun (WGS) entry which is preliminary data.</text>
</comment>
<reference evidence="5" key="1">
    <citation type="journal article" date="2014" name="Front. Microbiol.">
        <title>High frequency of phylogenetically diverse reductive dehalogenase-homologous genes in deep subseafloor sedimentary metagenomes.</title>
        <authorList>
            <person name="Kawai M."/>
            <person name="Futagami T."/>
            <person name="Toyoda A."/>
            <person name="Takaki Y."/>
            <person name="Nishi S."/>
            <person name="Hori S."/>
            <person name="Arai W."/>
            <person name="Tsubouchi T."/>
            <person name="Morono Y."/>
            <person name="Uchiyama I."/>
            <person name="Ito T."/>
            <person name="Fujiyama A."/>
            <person name="Inagaki F."/>
            <person name="Takami H."/>
        </authorList>
    </citation>
    <scope>NUCLEOTIDE SEQUENCE</scope>
    <source>
        <strain evidence="5">Expedition CK06-06</strain>
    </source>
</reference>
<dbReference type="EMBL" id="BARV01031219">
    <property type="protein sequence ID" value="GAI35196.1"/>
    <property type="molecule type" value="Genomic_DNA"/>
</dbReference>
<dbReference type="InterPro" id="IPR020845">
    <property type="entry name" value="AMP-binding_CS"/>
</dbReference>